<dbReference type="EC" id="3.1.13.4" evidence="9"/>
<comment type="subcellular location">
    <subcellularLocation>
        <location evidence="1 9">Cytoplasm</location>
    </subcellularLocation>
</comment>
<keyword evidence="3" id="KW-0853">WD repeat</keyword>
<dbReference type="FunFam" id="3.30.420.10:FF:000028">
    <property type="entry name" value="PAN2-PAN3 deadenylation complex catalytic subunit PAN2"/>
    <property type="match status" value="1"/>
</dbReference>
<dbReference type="InterPro" id="IPR001680">
    <property type="entry name" value="WD40_rpt"/>
</dbReference>
<feature type="region of interest" description="Disordered" evidence="10">
    <location>
        <begin position="388"/>
        <end position="421"/>
    </location>
</feature>
<keyword evidence="5 9" id="KW-0540">Nuclease</keyword>
<dbReference type="Pfam" id="PF13423">
    <property type="entry name" value="UCH_1"/>
    <property type="match status" value="1"/>
</dbReference>
<dbReference type="Gene3D" id="3.30.420.10">
    <property type="entry name" value="Ribonuclease H-like superfamily/Ribonuclease H"/>
    <property type="match status" value="1"/>
</dbReference>
<evidence type="ECO:0000256" key="6">
    <source>
        <dbReference type="ARBA" id="ARBA00022723"/>
    </source>
</evidence>
<dbReference type="SMART" id="SM00320">
    <property type="entry name" value="WD40"/>
    <property type="match status" value="2"/>
</dbReference>
<comment type="function">
    <text evidence="9">Catalytic subunit of the poly(A)-nuclease (PAN) deadenylation complex, one of two cytoplasmic mRNA deadenylases involved in mRNA turnover. PAN specifically shortens poly(A) tails of RNA and the activity is stimulated by poly(A)-binding protein PAB1. PAN deadenylation is followed by rapid degradation of the shortened mRNA tails by the CCR4-NOT complex. Deadenylated mRNAs are then degraded by two alternative mechanisms, namely exosome-mediated 3'-5' exonucleolytic degradation, or deadenlyation-dependent mRNA decaping and subsequent 5'-3' exonucleolytic degradation by XRN1. May also be involved in post-transcriptional maturation of mRNA poly(A) tails.</text>
</comment>
<comment type="caution">
    <text evidence="9">Lacks conserved residue(s) required for the propagation of feature annotation.</text>
</comment>
<sequence length="1130" mass="126397">MSASTYQALHPITHPVDVFPQPFTALAFDPISDTLWTGSNSGSIAAYHTSQGIRGVVFPAGGNLAVKDIIATDTNIRAFGVSSDGIGAWNKGGLNKWFYRSKYTTQDLLTINSQTGDVVRTNQAISIYTHLVNTHSFLISGSSDGFIRTHDTRSPNDVLNSVKAHVSGLQGIQAGGNFIYTIGMGTRHNRPFPDPLVKVYDARIMRPLPPLPFSSGPSYIRQLPNRPTSIVIASGDGLVNVVDVSNPANSEFYQIATPSYVTSLAVSPTGSYIALGDADGVIHLLSAAAEGPGIPLNGFEGQPIEMAAPPEPLPDIHWTDTTPLNVIGLPYYNTNLLSSFTPRFFPSNSLYHPPPARIPQQILNTMKYNGTMAYANMPKELQGRRNVVSAEPKKTGARFRSGKPRWGETEPDTPNGFDSDEIPKKYRKVEIEYSKFGVEDFDFAFYNNTGYSGLETHIMNSYTNALVQVLHFTRPIRQLAKSHITTDCPREHCLLCELGFVVRMLEDANGTNCQSSNFCKTLGVLSHRYNLIELVDYGRETADLNYAHMIQSFHRFLMDCVIQEGNAFPDNPWVIPIPVDPSDPESTLPPAPSPITQLLGLDAKNIVVCTNCKATKEKENLTHMIDLVYPRKPPSNDPADGTDFPSILRNSILRYSTHKSNCQFCAKTYSIFESKRSFASKDLPPILAVNASVFNEESMKYWIDGKRQTFLQSHIELRGQVDGVDDDETVQYELKGLVAQIVTKERTSHLVAIVKVEDEYKYTDPETMDGWYLFNDFSVREIHEEEALSFPGTWKVPTVLYFERVDTRSQLDFSGLPNQLDPSILSQDTNISLNRDLNLVKHACLQGDELPNPGTLVAIDAEFVSMQQEETEYKSDGTKKVLRPARLSLARVSVLRGDGPKEGVPFIDDHIHTSELIVDYLTEFSGIKYGDLDPHMSPYTLTPLKVVYKKLRLLVDRGCIFIGHGLSKDFRIINIFVPPEQVLDTVDLYFLKARQRRLSLRFLAWYILKEDIQTETHDSIEDALSALRLYKAYHEFEDQGIFDQKLEEIYKEGKQYNFKPPQAPGTMTPGPASGTATPQFAMQQHGGLVHPMFGPIGQFGMPPTLQHTYFTPSPNPYNQQQQQHQNWRNR</sequence>
<protein>
    <recommendedName>
        <fullName evidence="9">PAN2-PAN3 deadenylation complex catalytic subunit PAN2</fullName>
        <ecNumber evidence="9">3.1.13.4</ecNumber>
    </recommendedName>
    <alternativeName>
        <fullName evidence="9">PAB1P-dependent poly(A)-specific ribonuclease</fullName>
    </alternativeName>
    <alternativeName>
        <fullName evidence="9">Poly(A)-nuclease deadenylation complex subunit 2</fullName>
        <shortName evidence="9">PAN deadenylation complex subunit 2</shortName>
    </alternativeName>
</protein>
<comment type="domain">
    <text evidence="9">Contains a pseudo-UCH domain. This ubiquitin C-terminal hydrolase (UCH)-like or ubiquitin specific protease (USP)-like domain is predicted to be catalytically inactive because it lacks the active site catalytic triad characteristic of thiol proteases, with residues at the equivalent structural positions that are incompatible with catalysis, and it cannot bind ubiquitin. It functions as a structural scaffold for intra- and intermolecular interactions in the complex.</text>
</comment>
<accession>A0AAD5VA60</accession>
<comment type="caution">
    <text evidence="12">The sequence shown here is derived from an EMBL/GenBank/DDBJ whole genome shotgun (WGS) entry which is preliminary data.</text>
</comment>
<evidence type="ECO:0000259" key="11">
    <source>
        <dbReference type="PROSITE" id="PS50235"/>
    </source>
</evidence>
<dbReference type="InterPro" id="IPR050785">
    <property type="entry name" value="PAN2-PAN3_catalytic_subunit"/>
</dbReference>
<evidence type="ECO:0000256" key="9">
    <source>
        <dbReference type="HAMAP-Rule" id="MF_03182"/>
    </source>
</evidence>
<feature type="compositionally biased region" description="Low complexity" evidence="10">
    <location>
        <begin position="1119"/>
        <end position="1130"/>
    </location>
</feature>
<dbReference type="SUPFAM" id="SSF54001">
    <property type="entry name" value="Cysteine proteinases"/>
    <property type="match status" value="1"/>
</dbReference>
<evidence type="ECO:0000256" key="2">
    <source>
        <dbReference type="ARBA" id="ARBA00022490"/>
    </source>
</evidence>
<keyword evidence="7 9" id="KW-0378">Hydrolase</keyword>
<dbReference type="GO" id="GO:0000289">
    <property type="term" value="P:nuclear-transcribed mRNA poly(A) tail shortening"/>
    <property type="evidence" value="ECO:0007669"/>
    <property type="project" value="UniProtKB-UniRule"/>
</dbReference>
<keyword evidence="8 9" id="KW-0269">Exonuclease</keyword>
<keyword evidence="4 9" id="KW-0507">mRNA processing</keyword>
<dbReference type="AlphaFoldDB" id="A0AAD5VA60"/>
<proteinExistence type="inferred from homology"/>
<feature type="binding site" evidence="9">
    <location>
        <position position="1022"/>
    </location>
    <ligand>
        <name>a divalent metal cation</name>
        <dbReference type="ChEBI" id="CHEBI:60240"/>
        <note>catalytic</note>
    </ligand>
</feature>
<organism evidence="12 13">
    <name type="scientific">Meripilus lineatus</name>
    <dbReference type="NCBI Taxonomy" id="2056292"/>
    <lineage>
        <taxon>Eukaryota</taxon>
        <taxon>Fungi</taxon>
        <taxon>Dikarya</taxon>
        <taxon>Basidiomycota</taxon>
        <taxon>Agaricomycotina</taxon>
        <taxon>Agaricomycetes</taxon>
        <taxon>Polyporales</taxon>
        <taxon>Meripilaceae</taxon>
        <taxon>Meripilus</taxon>
    </lineage>
</organism>
<comment type="activity regulation">
    <text evidence="9">Positively regulated by the regulatory subunit PAN3.</text>
</comment>
<dbReference type="Proteomes" id="UP001212997">
    <property type="component" value="Unassembled WGS sequence"/>
</dbReference>
<feature type="binding site" evidence="9">
    <location>
        <position position="862"/>
    </location>
    <ligand>
        <name>a divalent metal cation</name>
        <dbReference type="ChEBI" id="CHEBI:60240"/>
        <note>catalytic</note>
    </ligand>
</feature>
<dbReference type="HAMAP" id="MF_03182">
    <property type="entry name" value="PAN2"/>
    <property type="match status" value="1"/>
</dbReference>
<dbReference type="InterPro" id="IPR036322">
    <property type="entry name" value="WD40_repeat_dom_sf"/>
</dbReference>
<dbReference type="InterPro" id="IPR038765">
    <property type="entry name" value="Papain-like_cys_pep_sf"/>
</dbReference>
<evidence type="ECO:0000256" key="4">
    <source>
        <dbReference type="ARBA" id="ARBA00022664"/>
    </source>
</evidence>
<comment type="catalytic activity">
    <reaction evidence="9">
        <text>Exonucleolytic cleavage of poly(A) to 5'-AMP.</text>
        <dbReference type="EC" id="3.1.13.4"/>
    </reaction>
</comment>
<evidence type="ECO:0000256" key="5">
    <source>
        <dbReference type="ARBA" id="ARBA00022722"/>
    </source>
</evidence>
<comment type="similarity">
    <text evidence="9">Belongs to the peptidase C19 family. PAN2 subfamily.</text>
</comment>
<dbReference type="SUPFAM" id="SSF50978">
    <property type="entry name" value="WD40 repeat-like"/>
    <property type="match status" value="1"/>
</dbReference>
<dbReference type="GO" id="GO:0004535">
    <property type="term" value="F:poly(A)-specific ribonuclease activity"/>
    <property type="evidence" value="ECO:0007669"/>
    <property type="project" value="UniProtKB-UniRule"/>
</dbReference>
<feature type="domain" description="USP" evidence="11">
    <location>
        <begin position="452"/>
        <end position="805"/>
    </location>
</feature>
<evidence type="ECO:0000313" key="12">
    <source>
        <dbReference type="EMBL" id="KAJ3489944.1"/>
    </source>
</evidence>
<gene>
    <name evidence="9" type="primary">PAN2</name>
    <name evidence="12" type="ORF">NLI96_g1785</name>
</gene>
<keyword evidence="13" id="KW-1185">Reference proteome</keyword>
<dbReference type="GO" id="GO:0031251">
    <property type="term" value="C:PAN complex"/>
    <property type="evidence" value="ECO:0007669"/>
    <property type="project" value="UniProtKB-UniRule"/>
</dbReference>
<comment type="domain">
    <text evidence="9">The linker, or PAN3 interaction domain (PID), between the WD40 repeats and the pseudo-UCH domain mediates interaction with PAN3.</text>
</comment>
<feature type="binding site" evidence="9">
    <location>
        <position position="860"/>
    </location>
    <ligand>
        <name>a divalent metal cation</name>
        <dbReference type="ChEBI" id="CHEBI:60240"/>
        <note>catalytic</note>
    </ligand>
</feature>
<evidence type="ECO:0000256" key="3">
    <source>
        <dbReference type="ARBA" id="ARBA00022574"/>
    </source>
</evidence>
<keyword evidence="2 9" id="KW-0963">Cytoplasm</keyword>
<dbReference type="InterPro" id="IPR036397">
    <property type="entry name" value="RNaseH_sf"/>
</dbReference>
<reference evidence="12" key="1">
    <citation type="submission" date="2022-07" db="EMBL/GenBank/DDBJ databases">
        <title>Genome Sequence of Physisporinus lineatus.</title>
        <authorList>
            <person name="Buettner E."/>
        </authorList>
    </citation>
    <scope>NUCLEOTIDE SEQUENCE</scope>
    <source>
        <strain evidence="12">VT162</strain>
    </source>
</reference>
<comment type="cofactor">
    <cofactor evidence="9">
        <name>a divalent metal cation</name>
        <dbReference type="ChEBI" id="CHEBI:60240"/>
    </cofactor>
    <text evidence="9">Binds 2 metal cations per subunit in the catalytic exonuclease domain.</text>
</comment>
<feature type="binding site" evidence="9">
    <location>
        <position position="969"/>
    </location>
    <ligand>
        <name>a divalent metal cation</name>
        <dbReference type="ChEBI" id="CHEBI:60240"/>
        <note>catalytic</note>
    </ligand>
</feature>
<evidence type="ECO:0000256" key="1">
    <source>
        <dbReference type="ARBA" id="ARBA00004496"/>
    </source>
</evidence>
<feature type="region of interest" description="Disordered" evidence="10">
    <location>
        <begin position="1057"/>
        <end position="1078"/>
    </location>
</feature>
<keyword evidence="6 9" id="KW-0479">Metal-binding</keyword>
<evidence type="ECO:0000256" key="10">
    <source>
        <dbReference type="SAM" id="MobiDB-lite"/>
    </source>
</evidence>
<dbReference type="InterPro" id="IPR013520">
    <property type="entry name" value="Ribonucl_H"/>
</dbReference>
<dbReference type="InterPro" id="IPR012337">
    <property type="entry name" value="RNaseH-like_sf"/>
</dbReference>
<dbReference type="GO" id="GO:0003676">
    <property type="term" value="F:nucleic acid binding"/>
    <property type="evidence" value="ECO:0007669"/>
    <property type="project" value="InterPro"/>
</dbReference>
<comment type="subunit">
    <text evidence="9">Forms a heterotrimer with an asymmetric homodimer of the regulatory subunit PAN3 to form the poly(A)-nuclease (PAN) deadenylation complex.</text>
</comment>
<dbReference type="InterPro" id="IPR028889">
    <property type="entry name" value="USP"/>
</dbReference>
<dbReference type="Gene3D" id="2.130.10.10">
    <property type="entry name" value="YVTN repeat-like/Quinoprotein amine dehydrogenase"/>
    <property type="match status" value="1"/>
</dbReference>
<evidence type="ECO:0000256" key="8">
    <source>
        <dbReference type="ARBA" id="ARBA00022839"/>
    </source>
</evidence>
<dbReference type="PROSITE" id="PS50235">
    <property type="entry name" value="USP_3"/>
    <property type="match status" value="1"/>
</dbReference>
<dbReference type="Gene3D" id="3.90.70.10">
    <property type="entry name" value="Cysteine proteinases"/>
    <property type="match status" value="1"/>
</dbReference>
<dbReference type="Pfam" id="PF20770">
    <property type="entry name" value="PAN2_N"/>
    <property type="match status" value="1"/>
</dbReference>
<dbReference type="CDD" id="cd06143">
    <property type="entry name" value="PAN2_exo"/>
    <property type="match status" value="1"/>
</dbReference>
<dbReference type="EMBL" id="JANAWD010000036">
    <property type="protein sequence ID" value="KAJ3489944.1"/>
    <property type="molecule type" value="Genomic_DNA"/>
</dbReference>
<dbReference type="Pfam" id="PF00929">
    <property type="entry name" value="RNase_T"/>
    <property type="match status" value="1"/>
</dbReference>
<dbReference type="InterPro" id="IPR048841">
    <property type="entry name" value="PAN2_N"/>
</dbReference>
<feature type="compositionally biased region" description="Polar residues" evidence="10">
    <location>
        <begin position="1105"/>
        <end position="1118"/>
    </location>
</feature>
<dbReference type="GO" id="GO:0000932">
    <property type="term" value="C:P-body"/>
    <property type="evidence" value="ECO:0007669"/>
    <property type="project" value="TreeGrafter"/>
</dbReference>
<dbReference type="GO" id="GO:0046872">
    <property type="term" value="F:metal ion binding"/>
    <property type="evidence" value="ECO:0007669"/>
    <property type="project" value="UniProtKB-KW"/>
</dbReference>
<dbReference type="InterPro" id="IPR015943">
    <property type="entry name" value="WD40/YVTN_repeat-like_dom_sf"/>
</dbReference>
<dbReference type="SMART" id="SM00479">
    <property type="entry name" value="EXOIII"/>
    <property type="match status" value="1"/>
</dbReference>
<evidence type="ECO:0000256" key="7">
    <source>
        <dbReference type="ARBA" id="ARBA00022801"/>
    </source>
</evidence>
<dbReference type="InterPro" id="IPR030843">
    <property type="entry name" value="PAN2"/>
</dbReference>
<dbReference type="SUPFAM" id="SSF53098">
    <property type="entry name" value="Ribonuclease H-like"/>
    <property type="match status" value="1"/>
</dbReference>
<dbReference type="InterPro" id="IPR028881">
    <property type="entry name" value="PAN2_UCH_dom"/>
</dbReference>
<evidence type="ECO:0000313" key="13">
    <source>
        <dbReference type="Proteomes" id="UP001212997"/>
    </source>
</evidence>
<dbReference type="GO" id="GO:0006397">
    <property type="term" value="P:mRNA processing"/>
    <property type="evidence" value="ECO:0007669"/>
    <property type="project" value="UniProtKB-KW"/>
</dbReference>
<dbReference type="PANTHER" id="PTHR15728:SF0">
    <property type="entry name" value="PAN2-PAN3 DEADENYLATION COMPLEX CATALYTIC SUBUNIT PAN2"/>
    <property type="match status" value="1"/>
</dbReference>
<name>A0AAD5VA60_9APHY</name>
<feature type="region of interest" description="Disordered" evidence="10">
    <location>
        <begin position="1104"/>
        <end position="1130"/>
    </location>
</feature>
<dbReference type="PANTHER" id="PTHR15728">
    <property type="entry name" value="DEADENYLATION COMPLEX CATALYTIC SUBUNIT PAN2"/>
    <property type="match status" value="1"/>
</dbReference>